<gene>
    <name evidence="12" type="primary">rimK</name>
    <name evidence="12" type="ordered locus">SNE_A10260</name>
</gene>
<dbReference type="GO" id="GO:0046872">
    <property type="term" value="F:metal ion binding"/>
    <property type="evidence" value="ECO:0007669"/>
    <property type="project" value="UniProtKB-KW"/>
</dbReference>
<evidence type="ECO:0000313" key="12">
    <source>
        <dbReference type="EMBL" id="CCB88903.1"/>
    </source>
</evidence>
<evidence type="ECO:0000256" key="1">
    <source>
        <dbReference type="ARBA" id="ARBA00001936"/>
    </source>
</evidence>
<dbReference type="Pfam" id="PF18030">
    <property type="entry name" value="Rimk_N"/>
    <property type="match status" value="1"/>
</dbReference>
<evidence type="ECO:0000256" key="9">
    <source>
        <dbReference type="ARBA" id="ARBA00023211"/>
    </source>
</evidence>
<dbReference type="Gene3D" id="3.40.50.20">
    <property type="match status" value="1"/>
</dbReference>
<evidence type="ECO:0000256" key="2">
    <source>
        <dbReference type="ARBA" id="ARBA00001946"/>
    </source>
</evidence>
<dbReference type="InterPro" id="IPR013651">
    <property type="entry name" value="ATP-grasp_RimK-type"/>
</dbReference>
<dbReference type="GO" id="GO:0006412">
    <property type="term" value="P:translation"/>
    <property type="evidence" value="ECO:0007669"/>
    <property type="project" value="UniProtKB-KW"/>
</dbReference>
<dbReference type="HOGENOM" id="CLU_054353_0_2_0"/>
<evidence type="ECO:0000256" key="6">
    <source>
        <dbReference type="ARBA" id="ARBA00022840"/>
    </source>
</evidence>
<keyword evidence="8" id="KW-0648">Protein biosynthesis</keyword>
<evidence type="ECO:0000256" key="8">
    <source>
        <dbReference type="ARBA" id="ARBA00022917"/>
    </source>
</evidence>
<comment type="cofactor">
    <cofactor evidence="1">
        <name>Mn(2+)</name>
        <dbReference type="ChEBI" id="CHEBI:29035"/>
    </cofactor>
</comment>
<dbReference type="PROSITE" id="PS50975">
    <property type="entry name" value="ATP_GRASP"/>
    <property type="match status" value="1"/>
</dbReference>
<proteinExistence type="predicted"/>
<dbReference type="PANTHER" id="PTHR21621:SF2">
    <property type="entry name" value="COENZYME GAMMA-F420-2:ALPHA-L-GLUTAMATE LIGASE"/>
    <property type="match status" value="1"/>
</dbReference>
<keyword evidence="7" id="KW-0460">Magnesium</keyword>
<dbReference type="InterPro" id="IPR013815">
    <property type="entry name" value="ATP_grasp_subdomain_1"/>
</dbReference>
<evidence type="ECO:0000256" key="7">
    <source>
        <dbReference type="ARBA" id="ARBA00022842"/>
    </source>
</evidence>
<evidence type="ECO:0000256" key="10">
    <source>
        <dbReference type="PROSITE-ProRule" id="PRU00409"/>
    </source>
</evidence>
<keyword evidence="13" id="KW-1185">Reference proteome</keyword>
<dbReference type="PANTHER" id="PTHR21621">
    <property type="entry name" value="RIBOSOMAL PROTEIN S6 MODIFICATION PROTEIN"/>
    <property type="match status" value="1"/>
</dbReference>
<dbReference type="InterPro" id="IPR004666">
    <property type="entry name" value="Rp_bS6_RimK/Lys_biosynth_LsyX"/>
</dbReference>
<keyword evidence="6 10" id="KW-0067">ATP-binding</keyword>
<evidence type="ECO:0000256" key="3">
    <source>
        <dbReference type="ARBA" id="ARBA00022598"/>
    </source>
</evidence>
<keyword evidence="9" id="KW-0464">Manganese</keyword>
<reference evidence="12 13" key="2">
    <citation type="journal article" date="2011" name="Mol. Biol. Evol.">
        <title>Unity in variety--the pan-genome of the Chlamydiae.</title>
        <authorList>
            <person name="Collingro A."/>
            <person name="Tischler P."/>
            <person name="Weinmaier T."/>
            <person name="Penz T."/>
            <person name="Heinz E."/>
            <person name="Brunham R.C."/>
            <person name="Read T.D."/>
            <person name="Bavoil P.M."/>
            <person name="Sachse K."/>
            <person name="Kahane S."/>
            <person name="Friedman M.G."/>
            <person name="Rattei T."/>
            <person name="Myers G.S."/>
            <person name="Horn M."/>
        </authorList>
    </citation>
    <scope>NUCLEOTIDE SEQUENCE [LARGE SCALE GENOMIC DNA]</scope>
    <source>
        <strain evidence="13">ATCC VR-1471 / Z</strain>
    </source>
</reference>
<dbReference type="GO" id="GO:0005524">
    <property type="term" value="F:ATP binding"/>
    <property type="evidence" value="ECO:0007669"/>
    <property type="project" value="UniProtKB-UniRule"/>
</dbReference>
<evidence type="ECO:0000256" key="4">
    <source>
        <dbReference type="ARBA" id="ARBA00022723"/>
    </source>
</evidence>
<organism evidence="12 13">
    <name type="scientific">Simkania negevensis (strain ATCC VR-1471 / DSM 27360 / Z)</name>
    <dbReference type="NCBI Taxonomy" id="331113"/>
    <lineage>
        <taxon>Bacteria</taxon>
        <taxon>Pseudomonadati</taxon>
        <taxon>Chlamydiota</taxon>
        <taxon>Chlamydiia</taxon>
        <taxon>Parachlamydiales</taxon>
        <taxon>Simkaniaceae</taxon>
        <taxon>Simkania</taxon>
    </lineage>
</organism>
<accession>F8L801</accession>
<dbReference type="KEGG" id="sng:SNE_A10260"/>
<keyword evidence="3" id="KW-0436">Ligase</keyword>
<dbReference type="eggNOG" id="COG0189">
    <property type="taxonomic scope" value="Bacteria"/>
</dbReference>
<sequence>MSLFQRLKVMKGFILLETPREKLTKDHYGTQRLLEVAEKRNLDFQLISPRQFELIVTRDDKKSILIDDKPVELPDVVIPRMGSDTSYYALAVLRQLEHLGVYVCNNARAVETVKDKLHSHQVLAYSSLPTPKTMLAKFPIELSVIRREIGFPLVIKNITGTHGKGIYLCDSEEKFTDVMEFIYSQNANANIIIQEFMEASRGKDLRVFVLGGRVIGCMLRSSKTSFKANFSKGGDVHKFDLTPEIEWLATETARLLNLDIAGIDLLFDKKGYKVCEANSAPGFQGLEKIVGKRIAEDIMDYIQLKVGKS</sequence>
<reference key="1">
    <citation type="journal article" date="2011" name="Mol. Biol. Evol.">
        <title>Unity in variety -- the pan-genome of the Chlamydiae.</title>
        <authorList>
            <person name="Collingro A."/>
            <person name="Tischler P."/>
            <person name="Weinmaier T."/>
            <person name="Penz T."/>
            <person name="Heinz E."/>
            <person name="Brunham R.C."/>
            <person name="Read T.D."/>
            <person name="Bavoil P.M."/>
            <person name="Sachse K."/>
            <person name="Kahane S."/>
            <person name="Friedman M.G."/>
            <person name="Rattei T."/>
            <person name="Myers G.S.A."/>
            <person name="Horn M."/>
        </authorList>
    </citation>
    <scope>NUCLEOTIDE SEQUENCE</scope>
    <source>
        <strain>Z</strain>
    </source>
</reference>
<dbReference type="STRING" id="331113.SNE_A10260"/>
<evidence type="ECO:0000313" key="13">
    <source>
        <dbReference type="Proteomes" id="UP000000496"/>
    </source>
</evidence>
<dbReference type="Proteomes" id="UP000000496">
    <property type="component" value="Chromosome gsn.131"/>
</dbReference>
<evidence type="ECO:0000256" key="5">
    <source>
        <dbReference type="ARBA" id="ARBA00022741"/>
    </source>
</evidence>
<comment type="cofactor">
    <cofactor evidence="2">
        <name>Mg(2+)</name>
        <dbReference type="ChEBI" id="CHEBI:18420"/>
    </cofactor>
</comment>
<dbReference type="AlphaFoldDB" id="F8L801"/>
<protein>
    <submittedName>
        <fullName evidence="12">Ribosomal protein S6 modification protein</fullName>
    </submittedName>
</protein>
<dbReference type="SUPFAM" id="SSF56059">
    <property type="entry name" value="Glutathione synthetase ATP-binding domain-like"/>
    <property type="match status" value="1"/>
</dbReference>
<dbReference type="InterPro" id="IPR041107">
    <property type="entry name" value="Rimk_N"/>
</dbReference>
<name>F8L801_SIMNZ</name>
<dbReference type="NCBIfam" id="TIGR00768">
    <property type="entry name" value="rimK_fam"/>
    <property type="match status" value="1"/>
</dbReference>
<dbReference type="FunFam" id="3.30.470.20:FF:000058">
    <property type="entry name" value="Alpha-aminoadipate--LysW ligase LysX protein"/>
    <property type="match status" value="1"/>
</dbReference>
<dbReference type="Pfam" id="PF08443">
    <property type="entry name" value="RimK"/>
    <property type="match status" value="1"/>
</dbReference>
<dbReference type="Gene3D" id="3.30.1490.20">
    <property type="entry name" value="ATP-grasp fold, A domain"/>
    <property type="match status" value="1"/>
</dbReference>
<dbReference type="Gene3D" id="3.30.470.20">
    <property type="entry name" value="ATP-grasp fold, B domain"/>
    <property type="match status" value="1"/>
</dbReference>
<dbReference type="GO" id="GO:0005737">
    <property type="term" value="C:cytoplasm"/>
    <property type="evidence" value="ECO:0007669"/>
    <property type="project" value="TreeGrafter"/>
</dbReference>
<feature type="domain" description="ATP-grasp" evidence="11">
    <location>
        <begin position="120"/>
        <end position="303"/>
    </location>
</feature>
<dbReference type="EMBL" id="FR872582">
    <property type="protein sequence ID" value="CCB88903.1"/>
    <property type="molecule type" value="Genomic_DNA"/>
</dbReference>
<dbReference type="GO" id="GO:0043774">
    <property type="term" value="F:coenzyme F420-2 alpha-glutamyl ligase activity"/>
    <property type="evidence" value="ECO:0007669"/>
    <property type="project" value="TreeGrafter"/>
</dbReference>
<keyword evidence="4" id="KW-0479">Metal-binding</keyword>
<keyword evidence="5 10" id="KW-0547">Nucleotide-binding</keyword>
<dbReference type="InterPro" id="IPR011761">
    <property type="entry name" value="ATP-grasp"/>
</dbReference>
<evidence type="ECO:0000259" key="11">
    <source>
        <dbReference type="PROSITE" id="PS50975"/>
    </source>
</evidence>